<dbReference type="CDD" id="cd17919">
    <property type="entry name" value="DEXHc_Snf"/>
    <property type="match status" value="1"/>
</dbReference>
<dbReference type="SUPFAM" id="SSF52540">
    <property type="entry name" value="P-loop containing nucleoside triphosphate hydrolases"/>
    <property type="match status" value="2"/>
</dbReference>
<evidence type="ECO:0000256" key="3">
    <source>
        <dbReference type="ARBA" id="ARBA00022801"/>
    </source>
</evidence>
<keyword evidence="8" id="KW-0547">Nucleotide-binding</keyword>
<dbReference type="EMBL" id="LGTL01000010">
    <property type="protein sequence ID" value="KPA79727.1"/>
    <property type="molecule type" value="Genomic_DNA"/>
</dbReference>
<dbReference type="PANTHER" id="PTHR10799">
    <property type="entry name" value="SNF2/RAD54 HELICASE FAMILY"/>
    <property type="match status" value="1"/>
</dbReference>
<organism evidence="8 9">
    <name type="scientific">Leptomonas pyrrhocoris</name>
    <name type="common">Firebug parasite</name>
    <dbReference type="NCBI Taxonomy" id="157538"/>
    <lineage>
        <taxon>Eukaryota</taxon>
        <taxon>Discoba</taxon>
        <taxon>Euglenozoa</taxon>
        <taxon>Kinetoplastea</taxon>
        <taxon>Metakinetoplastina</taxon>
        <taxon>Trypanosomatida</taxon>
        <taxon>Trypanosomatidae</taxon>
        <taxon>Leishmaniinae</taxon>
        <taxon>Leptomonas</taxon>
    </lineage>
</organism>
<dbReference type="Proteomes" id="UP000037923">
    <property type="component" value="Unassembled WGS sequence"/>
</dbReference>
<feature type="region of interest" description="Disordered" evidence="5">
    <location>
        <begin position="165"/>
        <end position="184"/>
    </location>
</feature>
<feature type="compositionally biased region" description="Pro residues" evidence="5">
    <location>
        <begin position="29"/>
        <end position="38"/>
    </location>
</feature>
<dbReference type="Pfam" id="PF00271">
    <property type="entry name" value="Helicase_C"/>
    <property type="match status" value="1"/>
</dbReference>
<proteinExistence type="predicted"/>
<feature type="domain" description="Helicase C-terminal" evidence="7">
    <location>
        <begin position="585"/>
        <end position="736"/>
    </location>
</feature>
<sequence length="1008" mass="109695">MNLDNYFARFLHKSNGKAVGKKEEAVPLPGVPVVPSRPPTTLKAGGGVTSSSPEHADGEGRNGRASGDAGVVPSYARTSLDGAGGSAGPASKVVDRNVDVVSSSKRLRDEDVAVEVFSPTTAKRVLARRGHSEEDEDELALLLGSQEARQVKKVDAMLEEIARAQQQAAAAPSSHASSPVAASKEDDFDASTACTMGSLAWHKSSARALETIARYFQRQFEFDLRHNAELFNVFEPFFKDRALSRIAQDAELRPFFYPAPAVTNESVGALAGCVLRSYQVEGVQFLLDRFHRGMSCILADDMGLGKTAQISAFLHTLRQLHSIEGPHLVIAPLSTLTSWTRELARWAPQLRVVKYHGERQTRMLARAGHHNRHAVFVTTPALIQHDRGFFRKRSWVTVIVDEAHVLKTHDTAITSVSRKLTACYRVAVTGTPVHNNVQEVWSLLSFLYPWLMAGYDPSVRDPVRQAEECARVLQFIMLRRTKADMELGIPPRIDEPLTKLAPTYVQQHLLSQLTTHALREGNTGHQLHGHLSHQRAVCNHPLTLRLLADENRTTGSQKSVEDRMKAAGIPMDAAHIIDPSAKMRYLHSLLPKLKAAGHRCLIFSNFTATLDLLEAMCHLCDYSYERLDGSCNRVERELAMLRYNHPTSSCFLFLVTTTAGGVGVTLTGADTVVLFDAHFNPQLDRQAADRAHRIGQTRTVHVYRLCLEGTVEEHIRGIAAGKASLGDFIVEGGKGGQRRNGGGGSADGAGAARITAEDIREMFRRLEQQKTHNAASGSANSLNFAPLVEDTDGHAEENAMIADLLAVEDTGLPGSAAAGPRGGGGVGSLGSPPKQTHECFCCGGIMHPMEPLYHCMVCPKAYHAACIGARTPKPGETLKRQWTCPRHVCSLCGKPQSADGAIFMCDACPRSFCFDCLDPRYLEMDPTGARLLHIRSTYADMAKEEMEVKRSCYYITCLRCCGVVSPSSSSSSAGSAGDDDGDDNDAGESDSGEVESSEEAEVEEEDNA</sequence>
<dbReference type="SUPFAM" id="SSF57903">
    <property type="entry name" value="FYVE/PHD zinc finger"/>
    <property type="match status" value="2"/>
</dbReference>
<keyword evidence="2" id="KW-0863">Zinc-finger</keyword>
<dbReference type="PROSITE" id="PS51192">
    <property type="entry name" value="HELICASE_ATP_BIND_1"/>
    <property type="match status" value="1"/>
</dbReference>
<name>A0A0M9G0K6_LEPPY</name>
<evidence type="ECO:0000256" key="4">
    <source>
        <dbReference type="ARBA" id="ARBA00022833"/>
    </source>
</evidence>
<gene>
    <name evidence="8" type="ORF">ABB37_05487</name>
</gene>
<dbReference type="GeneID" id="26905777"/>
<evidence type="ECO:0000256" key="5">
    <source>
        <dbReference type="SAM" id="MobiDB-lite"/>
    </source>
</evidence>
<dbReference type="InterPro" id="IPR000330">
    <property type="entry name" value="SNF2_N"/>
</dbReference>
<protein>
    <submittedName>
        <fullName evidence="8">Putative helicase-like protein</fullName>
    </submittedName>
</protein>
<dbReference type="Gene3D" id="3.30.40.10">
    <property type="entry name" value="Zinc/RING finger domain, C3HC4 (zinc finger)"/>
    <property type="match status" value="1"/>
</dbReference>
<dbReference type="Pfam" id="PF00176">
    <property type="entry name" value="SNF2-rel_dom"/>
    <property type="match status" value="1"/>
</dbReference>
<keyword evidence="1" id="KW-0479">Metal-binding</keyword>
<feature type="region of interest" description="Disordered" evidence="5">
    <location>
        <begin position="965"/>
        <end position="1008"/>
    </location>
</feature>
<dbReference type="InterPro" id="IPR011011">
    <property type="entry name" value="Znf_FYVE_PHD"/>
</dbReference>
<dbReference type="GO" id="GO:0004386">
    <property type="term" value="F:helicase activity"/>
    <property type="evidence" value="ECO:0007669"/>
    <property type="project" value="UniProtKB-KW"/>
</dbReference>
<dbReference type="OrthoDB" id="5857104at2759"/>
<evidence type="ECO:0000313" key="8">
    <source>
        <dbReference type="EMBL" id="KPA79727.1"/>
    </source>
</evidence>
<evidence type="ECO:0000313" key="9">
    <source>
        <dbReference type="Proteomes" id="UP000037923"/>
    </source>
</evidence>
<dbReference type="InterPro" id="IPR001965">
    <property type="entry name" value="Znf_PHD"/>
</dbReference>
<dbReference type="GO" id="GO:0016787">
    <property type="term" value="F:hydrolase activity"/>
    <property type="evidence" value="ECO:0007669"/>
    <property type="project" value="UniProtKB-KW"/>
</dbReference>
<dbReference type="PROSITE" id="PS51194">
    <property type="entry name" value="HELICASE_CTER"/>
    <property type="match status" value="1"/>
</dbReference>
<keyword evidence="4" id="KW-0862">Zinc</keyword>
<dbReference type="InterPro" id="IPR001650">
    <property type="entry name" value="Helicase_C-like"/>
</dbReference>
<keyword evidence="3" id="KW-0378">Hydrolase</keyword>
<feature type="compositionally biased region" description="Low complexity" evidence="5">
    <location>
        <begin position="165"/>
        <end position="182"/>
    </location>
</feature>
<dbReference type="InterPro" id="IPR014001">
    <property type="entry name" value="Helicase_ATP-bd"/>
</dbReference>
<feature type="region of interest" description="Disordered" evidence="5">
    <location>
        <begin position="17"/>
        <end position="91"/>
    </location>
</feature>
<feature type="domain" description="Helicase ATP-binding" evidence="6">
    <location>
        <begin position="287"/>
        <end position="450"/>
    </location>
</feature>
<accession>A0A0M9G0K6</accession>
<dbReference type="InterPro" id="IPR013083">
    <property type="entry name" value="Znf_RING/FYVE/PHD"/>
</dbReference>
<dbReference type="InterPro" id="IPR027417">
    <property type="entry name" value="P-loop_NTPase"/>
</dbReference>
<dbReference type="SMART" id="SM00490">
    <property type="entry name" value="HELICc"/>
    <property type="match status" value="1"/>
</dbReference>
<dbReference type="Gene3D" id="3.40.50.10810">
    <property type="entry name" value="Tandem AAA-ATPase domain"/>
    <property type="match status" value="1"/>
</dbReference>
<evidence type="ECO:0000259" key="6">
    <source>
        <dbReference type="PROSITE" id="PS51192"/>
    </source>
</evidence>
<dbReference type="InterPro" id="IPR049730">
    <property type="entry name" value="SNF2/RAD54-like_C"/>
</dbReference>
<keyword evidence="8" id="KW-0347">Helicase</keyword>
<dbReference type="InterPro" id="IPR038718">
    <property type="entry name" value="SNF2-like_sf"/>
</dbReference>
<reference evidence="8 9" key="1">
    <citation type="submission" date="2015-07" db="EMBL/GenBank/DDBJ databases">
        <title>High-quality genome of monoxenous trypanosomatid Leptomonas pyrrhocoris.</title>
        <authorList>
            <person name="Flegontov P."/>
            <person name="Butenko A."/>
            <person name="Firsov S."/>
            <person name="Vlcek C."/>
            <person name="Logacheva M.D."/>
            <person name="Field M."/>
            <person name="Filatov D."/>
            <person name="Flegontova O."/>
            <person name="Gerasimov E."/>
            <person name="Jackson A.P."/>
            <person name="Kelly S."/>
            <person name="Opperdoes F."/>
            <person name="O'Reilly A."/>
            <person name="Votypka J."/>
            <person name="Yurchenko V."/>
            <person name="Lukes J."/>
        </authorList>
    </citation>
    <scope>NUCLEOTIDE SEQUENCE [LARGE SCALE GENOMIC DNA]</scope>
    <source>
        <strain evidence="8">H10</strain>
    </source>
</reference>
<keyword evidence="9" id="KW-1185">Reference proteome</keyword>
<keyword evidence="8" id="KW-0067">ATP-binding</keyword>
<dbReference type="SMART" id="SM00487">
    <property type="entry name" value="DEXDc"/>
    <property type="match status" value="1"/>
</dbReference>
<evidence type="ECO:0000256" key="2">
    <source>
        <dbReference type="ARBA" id="ARBA00022771"/>
    </source>
</evidence>
<dbReference type="OMA" id="RCLIFSN"/>
<dbReference type="GO" id="GO:0005524">
    <property type="term" value="F:ATP binding"/>
    <property type="evidence" value="ECO:0007669"/>
    <property type="project" value="InterPro"/>
</dbReference>
<comment type="caution">
    <text evidence="8">The sequence shown here is derived from an EMBL/GenBank/DDBJ whole genome shotgun (WGS) entry which is preliminary data.</text>
</comment>
<dbReference type="CDD" id="cd18793">
    <property type="entry name" value="SF2_C_SNF"/>
    <property type="match status" value="1"/>
</dbReference>
<dbReference type="AlphaFoldDB" id="A0A0M9G0K6"/>
<feature type="compositionally biased region" description="Acidic residues" evidence="5">
    <location>
        <begin position="977"/>
        <end position="1008"/>
    </location>
</feature>
<dbReference type="GO" id="GO:0008270">
    <property type="term" value="F:zinc ion binding"/>
    <property type="evidence" value="ECO:0007669"/>
    <property type="project" value="UniProtKB-KW"/>
</dbReference>
<dbReference type="VEuPathDB" id="TriTrypDB:LpyrH10_10_2560"/>
<evidence type="ECO:0000259" key="7">
    <source>
        <dbReference type="PROSITE" id="PS51194"/>
    </source>
</evidence>
<dbReference type="RefSeq" id="XP_015658166.1">
    <property type="nucleotide sequence ID" value="XM_015803524.1"/>
</dbReference>
<evidence type="ECO:0000256" key="1">
    <source>
        <dbReference type="ARBA" id="ARBA00022723"/>
    </source>
</evidence>
<feature type="compositionally biased region" description="Low complexity" evidence="5">
    <location>
        <begin position="965"/>
        <end position="976"/>
    </location>
</feature>
<dbReference type="SMART" id="SM00249">
    <property type="entry name" value="PHD"/>
    <property type="match status" value="2"/>
</dbReference>
<dbReference type="Gene3D" id="3.40.50.300">
    <property type="entry name" value="P-loop containing nucleotide triphosphate hydrolases"/>
    <property type="match status" value="1"/>
</dbReference>